<sequence length="377" mass="41530">MAPPEGRLLAAIEAIYEAAPDPSQWPRALGAIADCFEDAGALLLWRRDDGSFGTLVSERLVEAQRDYEEGGWTRRDLAALRATERGYFFNGEPFTTRHLVSKEEIAGDPFFAQFRARHGLGPFGCVAVSPDPHVGVILSMQRHADQYDYSDDELETLGRIGRHIERSLRLSIRLLDAELAKIGLGEALARVGIGVFGLDSLGRVVFSNPAGERLAGDQLRLVHERLRIGTGDTRETIDEAIARTLRREPRELLDDPKPIFVHSSGAERRLVVYLLPVALRTSLAEQFLTHTRAIVLAIEQKRDEPADPAVVRDVLGLTLGEARIAAMVGSGLPPKEAADRLGITEETARTVLKRVFLKVGVSRQSELATLLAKLVLR</sequence>
<dbReference type="SMART" id="SM00421">
    <property type="entry name" value="HTH_LUXR"/>
    <property type="match status" value="1"/>
</dbReference>
<dbReference type="Gene3D" id="1.10.10.10">
    <property type="entry name" value="Winged helix-like DNA-binding domain superfamily/Winged helix DNA-binding domain"/>
    <property type="match status" value="1"/>
</dbReference>
<dbReference type="EMBL" id="JAATTO010000019">
    <property type="protein sequence ID" value="MBC9979598.1"/>
    <property type="molecule type" value="Genomic_DNA"/>
</dbReference>
<keyword evidence="3" id="KW-1185">Reference proteome</keyword>
<accession>A0ABR7U6F2</accession>
<feature type="domain" description="HTH luxR-type" evidence="1">
    <location>
        <begin position="314"/>
        <end position="371"/>
    </location>
</feature>
<dbReference type="InterPro" id="IPR036388">
    <property type="entry name" value="WH-like_DNA-bd_sf"/>
</dbReference>
<dbReference type="SUPFAM" id="SSF46894">
    <property type="entry name" value="C-terminal effector domain of the bipartite response regulators"/>
    <property type="match status" value="1"/>
</dbReference>
<dbReference type="InterPro" id="IPR016032">
    <property type="entry name" value="Sig_transdc_resp-reg_C-effctor"/>
</dbReference>
<name>A0ABR7U6F2_9BRAD</name>
<dbReference type="InterPro" id="IPR000792">
    <property type="entry name" value="Tscrpt_reg_LuxR_C"/>
</dbReference>
<evidence type="ECO:0000313" key="3">
    <source>
        <dbReference type="Proteomes" id="UP000639516"/>
    </source>
</evidence>
<proteinExistence type="predicted"/>
<evidence type="ECO:0000313" key="2">
    <source>
        <dbReference type="EMBL" id="MBC9979598.1"/>
    </source>
</evidence>
<protein>
    <submittedName>
        <fullName evidence="2">Helix-turn-helix transcriptional regulator</fullName>
    </submittedName>
</protein>
<organism evidence="2 3">
    <name type="scientific">Bradyrhizobium campsiandrae</name>
    <dbReference type="NCBI Taxonomy" id="1729892"/>
    <lineage>
        <taxon>Bacteria</taxon>
        <taxon>Pseudomonadati</taxon>
        <taxon>Pseudomonadota</taxon>
        <taxon>Alphaproteobacteria</taxon>
        <taxon>Hyphomicrobiales</taxon>
        <taxon>Nitrobacteraceae</taxon>
        <taxon>Bradyrhizobium</taxon>
    </lineage>
</organism>
<comment type="caution">
    <text evidence="2">The sequence shown here is derived from an EMBL/GenBank/DDBJ whole genome shotgun (WGS) entry which is preliminary data.</text>
</comment>
<gene>
    <name evidence="2" type="ORF">HA482_15465</name>
</gene>
<reference evidence="2 3" key="1">
    <citation type="journal article" date="2020" name="Arch. Microbiol.">
        <title>Bradyrhizobium campsiandrae sp. nov., a nitrogen-fixing bacterial strain isolated from a native leguminous tree from the Amazon adapted to flooded conditions.</title>
        <authorList>
            <person name="Cabral Michel D."/>
            <person name="Martins da Costa E."/>
            <person name="Azarias Guimaraes A."/>
            <person name="Soares de Carvalho T."/>
            <person name="Santos de Castro Caputo P."/>
            <person name="Willems A."/>
            <person name="de Souza Moreira F.M."/>
        </authorList>
    </citation>
    <scope>NUCLEOTIDE SEQUENCE [LARGE SCALE GENOMIC DNA]</scope>
    <source>
        <strain evidence="3">INPA 384B</strain>
    </source>
</reference>
<evidence type="ECO:0000259" key="1">
    <source>
        <dbReference type="SMART" id="SM00421"/>
    </source>
</evidence>
<dbReference type="Proteomes" id="UP000639516">
    <property type="component" value="Unassembled WGS sequence"/>
</dbReference>